<dbReference type="RefSeq" id="WP_077409519.1">
    <property type="nucleotide sequence ID" value="NZ_JBHRTS010000001.1"/>
</dbReference>
<keyword evidence="7" id="KW-1185">Reference proteome</keyword>
<comment type="caution">
    <text evidence="6">The sequence shown here is derived from an EMBL/GenBank/DDBJ whole genome shotgun (WGS) entry which is preliminary data.</text>
</comment>
<dbReference type="PANTHER" id="PTHR33823">
    <property type="entry name" value="RNA POLYMERASE-BINDING TRANSCRIPTION FACTOR DKSA-RELATED"/>
    <property type="match status" value="1"/>
</dbReference>
<keyword evidence="1" id="KW-0479">Metal-binding</keyword>
<reference evidence="7" key="1">
    <citation type="journal article" date="2019" name="Int. J. Syst. Evol. Microbiol.">
        <title>The Global Catalogue of Microorganisms (GCM) 10K type strain sequencing project: providing services to taxonomists for standard genome sequencing and annotation.</title>
        <authorList>
            <consortium name="The Broad Institute Genomics Platform"/>
            <consortium name="The Broad Institute Genome Sequencing Center for Infectious Disease"/>
            <person name="Wu L."/>
            <person name="Ma J."/>
        </authorList>
    </citation>
    <scope>NUCLEOTIDE SEQUENCE [LARGE SCALE GENOMIC DNA]</scope>
    <source>
        <strain evidence="7">KCTC 42953</strain>
    </source>
</reference>
<dbReference type="PROSITE" id="PS51128">
    <property type="entry name" value="ZF_DKSA_2"/>
    <property type="match status" value="1"/>
</dbReference>
<evidence type="ECO:0000256" key="3">
    <source>
        <dbReference type="ARBA" id="ARBA00022833"/>
    </source>
</evidence>
<dbReference type="PANTHER" id="PTHR33823:SF4">
    <property type="entry name" value="GENERAL STRESS PROTEIN 16O"/>
    <property type="match status" value="1"/>
</dbReference>
<dbReference type="EMBL" id="JBHRTS010000001">
    <property type="protein sequence ID" value="MFC3192850.1"/>
    <property type="molecule type" value="Genomic_DNA"/>
</dbReference>
<evidence type="ECO:0000313" key="7">
    <source>
        <dbReference type="Proteomes" id="UP001595533"/>
    </source>
</evidence>
<organism evidence="6 7">
    <name type="scientific">Marinicella sediminis</name>
    <dbReference type="NCBI Taxonomy" id="1792834"/>
    <lineage>
        <taxon>Bacteria</taxon>
        <taxon>Pseudomonadati</taxon>
        <taxon>Pseudomonadota</taxon>
        <taxon>Gammaproteobacteria</taxon>
        <taxon>Lysobacterales</taxon>
        <taxon>Marinicellaceae</taxon>
        <taxon>Marinicella</taxon>
    </lineage>
</organism>
<evidence type="ECO:0000256" key="2">
    <source>
        <dbReference type="ARBA" id="ARBA00022771"/>
    </source>
</evidence>
<dbReference type="InterPro" id="IPR000962">
    <property type="entry name" value="Znf_DskA_TraR"/>
</dbReference>
<dbReference type="Pfam" id="PF01258">
    <property type="entry name" value="zf-dskA_traR"/>
    <property type="match status" value="1"/>
</dbReference>
<dbReference type="SUPFAM" id="SSF57716">
    <property type="entry name" value="Glucocorticoid receptor-like (DNA-binding domain)"/>
    <property type="match status" value="1"/>
</dbReference>
<keyword evidence="2" id="KW-0863">Zinc-finger</keyword>
<evidence type="ECO:0000259" key="5">
    <source>
        <dbReference type="Pfam" id="PF01258"/>
    </source>
</evidence>
<gene>
    <name evidence="6" type="ORF">ACFODZ_01225</name>
</gene>
<protein>
    <submittedName>
        <fullName evidence="6">TraR/DksA family transcriptional regulator</fullName>
    </submittedName>
</protein>
<evidence type="ECO:0000256" key="4">
    <source>
        <dbReference type="PROSITE-ProRule" id="PRU00510"/>
    </source>
</evidence>
<evidence type="ECO:0000313" key="6">
    <source>
        <dbReference type="EMBL" id="MFC3192850.1"/>
    </source>
</evidence>
<feature type="zinc finger region" description="dksA C4-type" evidence="4">
    <location>
        <begin position="85"/>
        <end position="109"/>
    </location>
</feature>
<dbReference type="Gene3D" id="1.20.120.910">
    <property type="entry name" value="DksA, coiled-coil domain"/>
    <property type="match status" value="1"/>
</dbReference>
<evidence type="ECO:0000256" key="1">
    <source>
        <dbReference type="ARBA" id="ARBA00022723"/>
    </source>
</evidence>
<name>A0ABV7J7I2_9GAMM</name>
<proteinExistence type="predicted"/>
<accession>A0ABV7J7I2</accession>
<keyword evidence="3" id="KW-0862">Zinc</keyword>
<sequence length="113" mass="13132">MNSSTKRAFKQRLLELQSQLQDRETHNQDALKTVTLDQNRVGRLSRMDALQNQQMAQEAERRRLLKLQQITGALHRLEQGDFGRCFVCEDEIASERLRFDPTLTRCVGCSEKP</sequence>
<feature type="domain" description="Zinc finger DksA/TraR C4-type" evidence="5">
    <location>
        <begin position="80"/>
        <end position="111"/>
    </location>
</feature>
<dbReference type="Proteomes" id="UP001595533">
    <property type="component" value="Unassembled WGS sequence"/>
</dbReference>